<keyword evidence="1" id="KW-0472">Membrane</keyword>
<evidence type="ECO:0000256" key="1">
    <source>
        <dbReference type="SAM" id="Phobius"/>
    </source>
</evidence>
<evidence type="ECO:0000313" key="3">
    <source>
        <dbReference type="Proteomes" id="UP000033187"/>
    </source>
</evidence>
<organism evidence="2 3">
    <name type="scientific">Candidatus Filomicrobium marinum</name>
    <dbReference type="NCBI Taxonomy" id="1608628"/>
    <lineage>
        <taxon>Bacteria</taxon>
        <taxon>Pseudomonadati</taxon>
        <taxon>Pseudomonadota</taxon>
        <taxon>Alphaproteobacteria</taxon>
        <taxon>Hyphomicrobiales</taxon>
        <taxon>Hyphomicrobiaceae</taxon>
        <taxon>Filomicrobium</taxon>
    </lineage>
</organism>
<dbReference type="OrthoDB" id="9760788at2"/>
<dbReference type="EMBL" id="LN829119">
    <property type="protein sequence ID" value="CPR20776.1"/>
    <property type="molecule type" value="Genomic_DNA"/>
</dbReference>
<reference evidence="3" key="1">
    <citation type="submission" date="2015-02" db="EMBL/GenBank/DDBJ databases">
        <authorList>
            <person name="Chooi Y.-H."/>
        </authorList>
    </citation>
    <scope>NUCLEOTIDE SEQUENCE [LARGE SCALE GENOMIC DNA]</scope>
    <source>
        <strain evidence="3">strain Y</strain>
    </source>
</reference>
<feature type="transmembrane region" description="Helical" evidence="1">
    <location>
        <begin position="280"/>
        <end position="300"/>
    </location>
</feature>
<feature type="transmembrane region" description="Helical" evidence="1">
    <location>
        <begin position="477"/>
        <end position="498"/>
    </location>
</feature>
<dbReference type="AlphaFoldDB" id="A0A0D6JH80"/>
<keyword evidence="3" id="KW-1185">Reference proteome</keyword>
<dbReference type="InterPro" id="IPR005625">
    <property type="entry name" value="PepSY-ass_TM"/>
</dbReference>
<evidence type="ECO:0000313" key="2">
    <source>
        <dbReference type="EMBL" id="CPR20776.1"/>
    </source>
</evidence>
<proteinExistence type="predicted"/>
<dbReference type="Proteomes" id="UP000033187">
    <property type="component" value="Chromosome 1"/>
</dbReference>
<name>A0A0D6JH80_9HYPH</name>
<keyword evidence="1" id="KW-0812">Transmembrane</keyword>
<sequence>MIRLEGPRAFTTPSRAPNGVARRTVKTAKRWLYLFHRWLGVATCVLCVMWFLSGLVMLYVPFPNWSDQERIAALPTVDTARVNVTPDVALAKAGTNIYPTAFRLEMLGETPVYRIVAGGKHVVISAETGDEIGSVSAEDAAQHLFKVFPGVSHRLMETLDHDQWTVTRRYDAHRPLYRFAIDDGRGTIVYVSSQTGEIVQNATRTERFWNWLGAIPHWIYFTPIRRDQQLWRQSVMWLSGPLVIGAITGLWIGILRLRVRKPYKGGRVTPYRGWMKWHHIGGLVGGIFLTTWIFSGWLSVNPFQMFTRTQVTQEQRTGYAGWTPASTSGVTPEALNAVGRQQPTDISFSWIGGQPFIIARNHSTTALAEAKTGVTTQIENDVLLEAARHVRPRNQIVETEVLTQEDVYWYSHHRQRPLPVIRAMFDDPAATWLFLDPATGAIAGLSDSSGRIYRWLFNFFHDYDLPILLRNQPARDIIIWVLSLAGLVISVSGIVIGWRTLRRSAKRS</sequence>
<keyword evidence="1" id="KW-1133">Transmembrane helix</keyword>
<dbReference type="RefSeq" id="WP_082101127.1">
    <property type="nucleotide sequence ID" value="NZ_LN829118.1"/>
</dbReference>
<accession>A0A0D6JH80</accession>
<protein>
    <submittedName>
        <fullName evidence="2">PepSY-associated TM helix domain protein</fullName>
    </submittedName>
</protein>
<dbReference type="KEGG" id="fil:BN1229_v1_3161"/>
<dbReference type="PANTHER" id="PTHR34219">
    <property type="entry name" value="IRON-REGULATED INNER MEMBRANE PROTEIN-RELATED"/>
    <property type="match status" value="1"/>
</dbReference>
<gene>
    <name evidence="2" type="ORF">YBN1229_v1_2761</name>
</gene>
<dbReference type="KEGG" id="fiy:BN1229_v1_2761"/>
<feature type="transmembrane region" description="Helical" evidence="1">
    <location>
        <begin position="38"/>
        <end position="60"/>
    </location>
</feature>
<dbReference type="Pfam" id="PF03929">
    <property type="entry name" value="PepSY_TM"/>
    <property type="match status" value="1"/>
</dbReference>
<feature type="transmembrane region" description="Helical" evidence="1">
    <location>
        <begin position="235"/>
        <end position="259"/>
    </location>
</feature>
<dbReference type="PANTHER" id="PTHR34219:SF6">
    <property type="entry name" value="BLR3280 PROTEIN"/>
    <property type="match status" value="1"/>
</dbReference>